<evidence type="ECO:0000313" key="8">
    <source>
        <dbReference type="Proteomes" id="UP000234789"/>
    </source>
</evidence>
<sequence length="327" mass="34387">MDGQTVAMKRSATDYTRKVLHKFGILLGLLVMSLVFSILSDHFFTVDNLLTIALQTSVIGILAIAQTYVIITSGIDLSVGSILAVSGVVTGKLMVAGTPIWLAIVAGILIGAVCGWINGLVIAKLNIAPFIATLGMMSIARGVAYVITGAMPVSGLPEEFYFIGGGSIGRIPIPMIEMFVLAIVFGFILRKSRFGRYVYCLGSNEDAAVLSGINVQKTKIWVYVISGSLAAFAGIMMASRLVSAQSTAGTGYELDAIAAAIIGGTSPAGGSGKIRETIIGAFIIGILRNGLNLLNVNAFWQQIAIGAVIIIAVYMDTLRRRKGHALA</sequence>
<comment type="subcellular location">
    <subcellularLocation>
        <location evidence="1">Cell membrane</location>
        <topology evidence="1">Multi-pass membrane protein</topology>
    </subcellularLocation>
</comment>
<evidence type="ECO:0000256" key="3">
    <source>
        <dbReference type="ARBA" id="ARBA00022692"/>
    </source>
</evidence>
<dbReference type="InterPro" id="IPR001851">
    <property type="entry name" value="ABC_transp_permease"/>
</dbReference>
<dbReference type="GO" id="GO:0022857">
    <property type="term" value="F:transmembrane transporter activity"/>
    <property type="evidence" value="ECO:0007669"/>
    <property type="project" value="InterPro"/>
</dbReference>
<feature type="transmembrane region" description="Helical" evidence="6">
    <location>
        <begin position="171"/>
        <end position="189"/>
    </location>
</feature>
<dbReference type="Proteomes" id="UP000234789">
    <property type="component" value="Unassembled WGS sequence"/>
</dbReference>
<comment type="caution">
    <text evidence="7">The sequence shown here is derived from an EMBL/GenBank/DDBJ whole genome shotgun (WGS) entry which is preliminary data.</text>
</comment>
<dbReference type="PANTHER" id="PTHR32196:SF72">
    <property type="entry name" value="RIBOSE IMPORT PERMEASE PROTEIN RBSC"/>
    <property type="match status" value="1"/>
</dbReference>
<proteinExistence type="predicted"/>
<dbReference type="PANTHER" id="PTHR32196">
    <property type="entry name" value="ABC TRANSPORTER PERMEASE PROTEIN YPHD-RELATED-RELATED"/>
    <property type="match status" value="1"/>
</dbReference>
<accession>A0A2N5N524</accession>
<feature type="transmembrane region" description="Helical" evidence="6">
    <location>
        <begin position="52"/>
        <end position="70"/>
    </location>
</feature>
<keyword evidence="8" id="KW-1185">Reference proteome</keyword>
<dbReference type="EMBL" id="NFEZ01000004">
    <property type="protein sequence ID" value="PLT45410.1"/>
    <property type="molecule type" value="Genomic_DNA"/>
</dbReference>
<dbReference type="AlphaFoldDB" id="A0A2N5N524"/>
<feature type="transmembrane region" description="Helical" evidence="6">
    <location>
        <begin position="298"/>
        <end position="315"/>
    </location>
</feature>
<feature type="transmembrane region" description="Helical" evidence="6">
    <location>
        <begin position="20"/>
        <end position="40"/>
    </location>
</feature>
<feature type="transmembrane region" description="Helical" evidence="6">
    <location>
        <begin position="77"/>
        <end position="94"/>
    </location>
</feature>
<keyword evidence="3 6" id="KW-0812">Transmembrane</keyword>
<organism evidence="7 8">
    <name type="scientific">Paenibacillus pasadenensis</name>
    <dbReference type="NCBI Taxonomy" id="217090"/>
    <lineage>
        <taxon>Bacteria</taxon>
        <taxon>Bacillati</taxon>
        <taxon>Bacillota</taxon>
        <taxon>Bacilli</taxon>
        <taxon>Bacillales</taxon>
        <taxon>Paenibacillaceae</taxon>
        <taxon>Paenibacillus</taxon>
    </lineage>
</organism>
<dbReference type="GO" id="GO:0005886">
    <property type="term" value="C:plasma membrane"/>
    <property type="evidence" value="ECO:0007669"/>
    <property type="project" value="UniProtKB-SubCell"/>
</dbReference>
<name>A0A2N5N524_9BACL</name>
<protein>
    <submittedName>
        <fullName evidence="7">Ribose ABC transport system, permease protein RbsC</fullName>
    </submittedName>
</protein>
<gene>
    <name evidence="7" type="ORF">B8V81_3841</name>
</gene>
<evidence type="ECO:0000256" key="2">
    <source>
        <dbReference type="ARBA" id="ARBA00022475"/>
    </source>
</evidence>
<keyword evidence="5 6" id="KW-0472">Membrane</keyword>
<feature type="transmembrane region" description="Helical" evidence="6">
    <location>
        <begin position="220"/>
        <end position="242"/>
    </location>
</feature>
<reference evidence="7 8" key="1">
    <citation type="submission" date="2017-05" db="EMBL/GenBank/DDBJ databases">
        <title>Functional genome analysis of Paenibacillus pasadenensis strain R16: insights on endophytic life style and antifungal activity.</title>
        <authorList>
            <person name="Passera A."/>
            <person name="Marcolungo L."/>
            <person name="Casati P."/>
            <person name="Brasca M."/>
            <person name="Quaglino F."/>
            <person name="Delledonne M."/>
        </authorList>
    </citation>
    <scope>NUCLEOTIDE SEQUENCE [LARGE SCALE GENOMIC DNA]</scope>
    <source>
        <strain evidence="7 8">R16</strain>
    </source>
</reference>
<evidence type="ECO:0000256" key="5">
    <source>
        <dbReference type="ARBA" id="ARBA00023136"/>
    </source>
</evidence>
<evidence type="ECO:0000256" key="4">
    <source>
        <dbReference type="ARBA" id="ARBA00022989"/>
    </source>
</evidence>
<evidence type="ECO:0000313" key="7">
    <source>
        <dbReference type="EMBL" id="PLT45410.1"/>
    </source>
</evidence>
<keyword evidence="2" id="KW-1003">Cell membrane</keyword>
<feature type="transmembrane region" description="Helical" evidence="6">
    <location>
        <begin position="130"/>
        <end position="151"/>
    </location>
</feature>
<dbReference type="Pfam" id="PF02653">
    <property type="entry name" value="BPD_transp_2"/>
    <property type="match status" value="1"/>
</dbReference>
<evidence type="ECO:0000256" key="6">
    <source>
        <dbReference type="SAM" id="Phobius"/>
    </source>
</evidence>
<keyword evidence="4 6" id="KW-1133">Transmembrane helix</keyword>
<dbReference type="CDD" id="cd06579">
    <property type="entry name" value="TM_PBP1_transp_AraH_like"/>
    <property type="match status" value="1"/>
</dbReference>
<feature type="transmembrane region" description="Helical" evidence="6">
    <location>
        <begin position="100"/>
        <end position="123"/>
    </location>
</feature>
<evidence type="ECO:0000256" key="1">
    <source>
        <dbReference type="ARBA" id="ARBA00004651"/>
    </source>
</evidence>